<feature type="active site" description="Proton donor" evidence="2">
    <location>
        <position position="324"/>
    </location>
</feature>
<gene>
    <name evidence="4" type="ORF">D0Y50_01085</name>
</gene>
<dbReference type="Gene3D" id="3.20.20.80">
    <property type="entry name" value="Glycosidases"/>
    <property type="match status" value="1"/>
</dbReference>
<dbReference type="InterPro" id="IPR017853">
    <property type="entry name" value="GH"/>
</dbReference>
<dbReference type="PANTHER" id="PTHR43651:SF11">
    <property type="entry name" value="MALTO-OLIGOSYLTREHALOSE TREHALOHYDROLASE"/>
    <property type="match status" value="1"/>
</dbReference>
<dbReference type="InterPro" id="IPR004193">
    <property type="entry name" value="Glyco_hydro_13_N"/>
</dbReference>
<dbReference type="CDD" id="cd11325">
    <property type="entry name" value="AmyAc_GTHase"/>
    <property type="match status" value="1"/>
</dbReference>
<dbReference type="KEGG" id="salm:D0Y50_01085"/>
<dbReference type="PANTHER" id="PTHR43651">
    <property type="entry name" value="1,4-ALPHA-GLUCAN-BRANCHING ENZYME"/>
    <property type="match status" value="1"/>
</dbReference>
<dbReference type="InterPro" id="IPR006047">
    <property type="entry name" value="GH13_cat_dom"/>
</dbReference>
<protein>
    <submittedName>
        <fullName evidence="4">1,4-alpha-glucan branching protein</fullName>
    </submittedName>
</protein>
<dbReference type="OrthoDB" id="9800174at2"/>
<dbReference type="SMART" id="SM00642">
    <property type="entry name" value="Aamy"/>
    <property type="match status" value="1"/>
</dbReference>
<sequence>MSSFNGMLGVTPMESGFQFAVWAPNASAVSLIGEFNNWDEQACPMESAEGGLWWCHSEAAQNGQEYKFAITTADGTVLQKNDPRARQLTNSVGNSIIYADDYQWQSDDFTPTEIHQAVIYELHIGTFGKVDEEVGTFDNAITRLDELAELGVNTIELMPVNEFAGDLSWGYNPAFPFAVEQAYGGPQALKRFIDAAHQRGLSVIMDVVYNHFGPSDLDIWQFDGWQENDKGGIYFYNDHRSATPWGDTRPDYGREEVRQYLLDNALMWVEEYRADGLRMDMVPYMRSVSGADDGSDDIPEAYSLIQQINGEIKARYPQKLTIAEDLHSHQFITNNVEDEGCGYSAQWDAAFVHPIRALLLTSNDDEINLDGLEAALHHHYSGRPFARVVYTESHDEVANGQARVVEEIAPGNVDADYFARNKGILGAAIVLTSCGIPMLFQGQEFKQHGYFTDGDDIDWRRREQFGEYLHAFNQLIRLRTNAEHQSAGLTGAFTEIVHKDQANKVLGFMRTNEVNDKPVWVYLNLSSVHLPEYALHGLPQNPRCLFAWQEGIATEGTQLDEGTLTLAPYSITILGNQ</sequence>
<dbReference type="Gene3D" id="2.60.40.10">
    <property type="entry name" value="Immunoglobulins"/>
    <property type="match status" value="1"/>
</dbReference>
<keyword evidence="5" id="KW-1185">Reference proteome</keyword>
<dbReference type="SUPFAM" id="SSF81296">
    <property type="entry name" value="E set domains"/>
    <property type="match status" value="1"/>
</dbReference>
<organism evidence="4 5">
    <name type="scientific">Salinimonas sediminis</name>
    <dbReference type="NCBI Taxonomy" id="2303538"/>
    <lineage>
        <taxon>Bacteria</taxon>
        <taxon>Pseudomonadati</taxon>
        <taxon>Pseudomonadota</taxon>
        <taxon>Gammaproteobacteria</taxon>
        <taxon>Alteromonadales</taxon>
        <taxon>Alteromonadaceae</taxon>
        <taxon>Alteromonas/Salinimonas group</taxon>
        <taxon>Salinimonas</taxon>
    </lineage>
</organism>
<name>A0A346NHS6_9ALTE</name>
<dbReference type="EMBL" id="CP031769">
    <property type="protein sequence ID" value="AXR05083.1"/>
    <property type="molecule type" value="Genomic_DNA"/>
</dbReference>
<dbReference type="AlphaFoldDB" id="A0A346NHS6"/>
<reference evidence="4 5" key="1">
    <citation type="submission" date="2018-08" db="EMBL/GenBank/DDBJ databases">
        <title>Salinimonas sediminis sp. nov., a piezophilic bacterium isolated from a deep-sea sediment sample from the New Britain Trench.</title>
        <authorList>
            <person name="Cao J."/>
        </authorList>
    </citation>
    <scope>NUCLEOTIDE SEQUENCE [LARGE SCALE GENOMIC DNA]</scope>
    <source>
        <strain evidence="4 5">N102</strain>
    </source>
</reference>
<dbReference type="Proteomes" id="UP000262073">
    <property type="component" value="Chromosome"/>
</dbReference>
<feature type="domain" description="Glycosyl hydrolase family 13 catalytic" evidence="3">
    <location>
        <begin position="96"/>
        <end position="479"/>
    </location>
</feature>
<feature type="active site" description="Nucleophile" evidence="2">
    <location>
        <position position="280"/>
    </location>
</feature>
<dbReference type="RefSeq" id="WP_117315079.1">
    <property type="nucleotide sequence ID" value="NZ_CP031769.1"/>
</dbReference>
<accession>A0A346NHS6</accession>
<evidence type="ECO:0000259" key="3">
    <source>
        <dbReference type="SMART" id="SM00642"/>
    </source>
</evidence>
<dbReference type="InterPro" id="IPR037439">
    <property type="entry name" value="Branching_enzy"/>
</dbReference>
<dbReference type="SUPFAM" id="SSF51445">
    <property type="entry name" value="(Trans)glycosidases"/>
    <property type="match status" value="1"/>
</dbReference>
<evidence type="ECO:0000313" key="4">
    <source>
        <dbReference type="EMBL" id="AXR05083.1"/>
    </source>
</evidence>
<evidence type="ECO:0000256" key="2">
    <source>
        <dbReference type="PIRSR" id="PIRSR000463-1"/>
    </source>
</evidence>
<evidence type="ECO:0000313" key="5">
    <source>
        <dbReference type="Proteomes" id="UP000262073"/>
    </source>
</evidence>
<dbReference type="CDD" id="cd02855">
    <property type="entry name" value="E_set_GBE_prok_N"/>
    <property type="match status" value="1"/>
</dbReference>
<dbReference type="PIRSF" id="PIRSF000463">
    <property type="entry name" value="GlgB"/>
    <property type="match status" value="1"/>
</dbReference>
<dbReference type="Pfam" id="PF02922">
    <property type="entry name" value="CBM_48"/>
    <property type="match status" value="1"/>
</dbReference>
<dbReference type="GO" id="GO:0003844">
    <property type="term" value="F:1,4-alpha-glucan branching enzyme activity"/>
    <property type="evidence" value="ECO:0007669"/>
    <property type="project" value="InterPro"/>
</dbReference>
<dbReference type="GO" id="GO:0005978">
    <property type="term" value="P:glycogen biosynthetic process"/>
    <property type="evidence" value="ECO:0007669"/>
    <property type="project" value="InterPro"/>
</dbReference>
<proteinExistence type="predicted"/>
<dbReference type="InterPro" id="IPR014756">
    <property type="entry name" value="Ig_E-set"/>
</dbReference>
<dbReference type="InterPro" id="IPR013783">
    <property type="entry name" value="Ig-like_fold"/>
</dbReference>
<keyword evidence="1" id="KW-0119">Carbohydrate metabolism</keyword>
<dbReference type="Pfam" id="PF00128">
    <property type="entry name" value="Alpha-amylase"/>
    <property type="match status" value="2"/>
</dbReference>
<dbReference type="GO" id="GO:0004553">
    <property type="term" value="F:hydrolase activity, hydrolyzing O-glycosyl compounds"/>
    <property type="evidence" value="ECO:0007669"/>
    <property type="project" value="InterPro"/>
</dbReference>
<evidence type="ECO:0000256" key="1">
    <source>
        <dbReference type="ARBA" id="ARBA00023277"/>
    </source>
</evidence>
<dbReference type="InterPro" id="IPR044143">
    <property type="entry name" value="GlgB_N_E_set_prok"/>
</dbReference>